<accession>A0A6J4NY02</accession>
<evidence type="ECO:0000256" key="2">
    <source>
        <dbReference type="SAM" id="SignalP"/>
    </source>
</evidence>
<organism evidence="3">
    <name type="scientific">uncultured Quadrisphaera sp</name>
    <dbReference type="NCBI Taxonomy" id="904978"/>
    <lineage>
        <taxon>Bacteria</taxon>
        <taxon>Bacillati</taxon>
        <taxon>Actinomycetota</taxon>
        <taxon>Actinomycetes</taxon>
        <taxon>Kineosporiales</taxon>
        <taxon>Kineosporiaceae</taxon>
        <taxon>Quadrisphaera</taxon>
        <taxon>environmental samples</taxon>
    </lineage>
</organism>
<proteinExistence type="predicted"/>
<feature type="signal peptide" evidence="2">
    <location>
        <begin position="1"/>
        <end position="20"/>
    </location>
</feature>
<reference evidence="3" key="1">
    <citation type="submission" date="2020-02" db="EMBL/GenBank/DDBJ databases">
        <authorList>
            <person name="Meier V. D."/>
        </authorList>
    </citation>
    <scope>NUCLEOTIDE SEQUENCE</scope>
    <source>
        <strain evidence="3">AVDCRST_MAG35</strain>
    </source>
</reference>
<keyword evidence="2" id="KW-0732">Signal</keyword>
<feature type="chain" id="PRO_5027025224" evidence="2">
    <location>
        <begin position="21"/>
        <end position="251"/>
    </location>
</feature>
<name>A0A6J4NY02_9ACTN</name>
<dbReference type="EMBL" id="CADCUY010000145">
    <property type="protein sequence ID" value="CAA9397122.1"/>
    <property type="molecule type" value="Genomic_DNA"/>
</dbReference>
<evidence type="ECO:0000256" key="1">
    <source>
        <dbReference type="SAM" id="MobiDB-lite"/>
    </source>
</evidence>
<feature type="region of interest" description="Disordered" evidence="1">
    <location>
        <begin position="18"/>
        <end position="53"/>
    </location>
</feature>
<sequence length="251" mass="24903">MLAATAALTSVLVTSPAASAAPGSPAGAAAPTAPASASSPLMGPVGDAGSGGVAGEVTDEELLDDLATAVAVTDAYWARHLPADLGQPYDPPGLASGADGVPGLYDGTVDALACHGEVLPVGNAVYCGGPDDDWIAADLALLRAAQDLGDAFVYVVLAHEWGHAVQARLPQEAHWAAYELQADCLAGAALQGAADEGALVVDPTDPQEVLDSYAALDGTPWGDGGTHGSAQERYAAFERGVVGGPVGCLPV</sequence>
<protein>
    <submittedName>
        <fullName evidence="3">LpqM protein</fullName>
    </submittedName>
</protein>
<feature type="compositionally biased region" description="Low complexity" evidence="1">
    <location>
        <begin position="18"/>
        <end position="40"/>
    </location>
</feature>
<evidence type="ECO:0000313" key="3">
    <source>
        <dbReference type="EMBL" id="CAA9397122.1"/>
    </source>
</evidence>
<dbReference type="AlphaFoldDB" id="A0A6J4NY02"/>
<gene>
    <name evidence="3" type="ORF">AVDCRST_MAG35-699</name>
</gene>